<keyword evidence="3" id="KW-0678">Repressor</keyword>
<dbReference type="GO" id="GO:0016592">
    <property type="term" value="C:mediator complex"/>
    <property type="evidence" value="ECO:0007669"/>
    <property type="project" value="InterPro"/>
</dbReference>
<protein>
    <submittedName>
        <fullName evidence="12">Of RNA polymerase II transcription subunit 12 isoform X1</fullName>
    </submittedName>
</protein>
<feature type="compositionally biased region" description="Low complexity" evidence="9">
    <location>
        <begin position="1454"/>
        <end position="1466"/>
    </location>
</feature>
<keyword evidence="10" id="KW-0472">Membrane</keyword>
<keyword evidence="4" id="KW-0805">Transcription regulation</keyword>
<feature type="compositionally biased region" description="Low complexity" evidence="9">
    <location>
        <begin position="2054"/>
        <end position="2064"/>
    </location>
</feature>
<comment type="subcellular location">
    <subcellularLocation>
        <location evidence="1">Nucleus</location>
    </subcellularLocation>
</comment>
<evidence type="ECO:0000256" key="5">
    <source>
        <dbReference type="ARBA" id="ARBA00023159"/>
    </source>
</evidence>
<dbReference type="EMBL" id="OX597816">
    <property type="protein sequence ID" value="CAI9719422.1"/>
    <property type="molecule type" value="Genomic_DNA"/>
</dbReference>
<dbReference type="Proteomes" id="UP001162480">
    <property type="component" value="Chromosome 3"/>
</dbReference>
<feature type="region of interest" description="Disordered" evidence="9">
    <location>
        <begin position="1788"/>
        <end position="1892"/>
    </location>
</feature>
<sequence>MSDRLSSERVRVFSRSLLNSTEIPSKRDYKREQQKMASYPSQEQRPLKKPRLGPPDVYPQDPKQKEDELSTLNVKHGFNNNCTITDEYGSACRSINQDKVALFSKVGTCFSSMMTKKTELNTFQDTGKKKQQLNIKDNFRPVTARTRNAMEAWFKDLAGSKPLSLLVKKVPIFNKKEEIFSTLCDFSIPMIKAAWFVKMTAAHNVALQENKTKKRQTVDQCLDWCQALTKYMKEQLQKIQEYYHSLNNQGIQSNFLGPSNPAHSVADFEIAVKYWHFCCRLARHLYEEGLLDRHEFLTWLLEHMEKIRPNDDSVLKLLLGQIVYYLDEVSMSVYLSRKLSHFCAKRIAQFTSEYGICSPRTDSPMMTNGNGTGNNNPLSNPLSVLFTEYVSCLEHRSLILMLCATLQIITIRCPAALVWNNLGDGKTCNFLCGSPLDLLGCGTSSLPMPPNPDNQLIRAKIRAVEQQIRLRGHAAEVRWSSDKCQQSTKGFTISKVLNVLDILDCHYFDKVDANNSMNSLYNKIFCHNENKEGNEPLVSDDPIIKLLIDWAVTIQRTGNYRAVVVAKLLERRQNDMRNEKFADSEMMDDKDSIASDVMMSSGYPAYQQLLMEFLDEDAPVLDDSGSEENRDAFSNLIQLFCELIRFDVFSHDAYMCTLISRGDLAASPSVAMPSADSVDLSSVKSLSESIKHEHQDDIKMDLDIHTMESDLGSLFGSVKEEQKTSPEAPASVKSVKSERDQPIMSVGESQSAPPQPPPPKGPSRHMLFATHFPIPQNESYAHECNQRFVVLYGVGKARDNARHIIKKVTKEILRLFNKKNCIDISSGDPTKVKKKKEKEKDKDSDSSSNLESTFNKFQRLSYYDMHAVTSSCVSSVLEQLSSFAAGNSCYLPVVDNISYLFDLMDYSLNISGLLDFALQLLKELSQVEVQLMLKASSLATNYVSSLCLCIIGIFSKYCSYMLVCQDLACAAFEGLNAIIKHINNPSDCTSAERCVQAYLFDLYTSASYLKAKYLDSFSATFSKMKQTHDTNITPSVLDLLWDPNFMMDYFNDVKSIPDAMLVKQLNENSGYRYNFVCNAVLNICNSQVTDRLNEISILCAEFTAKCNALRSEWLGALKALCCSSNHSCGFIDILTQIDVGDLSIHDSLAVFTAILLARHCFTLQNFIARVALPSLMAACPSMLGAQDAESGARLTCHLLLRLFKTTNHPGFHNLNCRTGCGVKASCDRHLLAATHDSLTVEPVLGVLKGMLYLRDSCNDESKAKAGVCNNSGSIPSNSAGQKTGDIIENILGNLNDDDMELDLVLGGSSESNKRIESAGLSDFAKHSLKEMCCQKWVREKILKDPQALFSEDRLMDPELSNKQALQLLQMICYPNGIPNQAEGTEPDNKQVINRILQTLDQWSLRVSWLELQLMFKQSGSHAETNAILDCIAKGTLDLFHQQTEFLSNPNSPRQQLPTQQQQQQLQNAKPESEKDSVWLVAPLISKLPSTVQGRLLKLAGQVLESSSNFLSKTKYDKEKNQRNKSLLGHQPFLSLILTCLKGQDEQRECLLSSLHFQLEKFISNVKEVLDRSPDETKIRQNLNEALQLRLSLVGGMFDTIQRNNATTSDWAVLLVQLISHGVVDMQTNYELFTTVIDMLNVLIHGTLLGDSNEKGDDNKRTYQNLIKKLKRELGDKNNTCIDKVRQLLPLPKKLYEVITCEPHGTLVDTKGYKIAGFDSIGRKQGLQVASKVKITPWEIIEGTKNPAPLSWTYFGAVKMEKKMLKYDDQYRLLCYHTHVMRQPTSCYLEPPPLPAEELEPPAEKLQEEKPKEPAENSKDDLSKKKHQRRRRNPRTTNSYMQHQPIPHRVNYGQDIYQPGPPPNWYGPPQQQSPYYSTQHLPPGGPAAARFASPQYNSPKQELRTMLRARQPATQGYIQHNTQQQAFPSIQMMQSKQRSQIIRQSLRAQAQHQQNLQRGHPVGAPPDTQPHYNPQLAGNPQATLHHMTQTQGMNPSYHSYNGMPIQQPAVMDPVSSGMLSQNFGQSYPNAQNPAMMQGIQPPANQSQRQGPGFMAQQPQQTPQAAFNRGSRLPPQMTPSSLQRHTNSMGSISNYSQLGPTGPPQQSHAYMQEVECHRFKSSKRCNFNCADPQQQIMASLIHDLNFQSLPTIPLLLLTTSHFVEVVVPIGLDVVGVGIDVGVVVVGGGCGSNGGGVLGVDFLNIAGDSVVSIIVVAVVVAVAIIVVGDGFDVLVAWYWSHGVPIP</sequence>
<dbReference type="InterPro" id="IPR019035">
    <property type="entry name" value="Mediator_Med12"/>
</dbReference>
<feature type="compositionally biased region" description="Basic residues" evidence="9">
    <location>
        <begin position="1823"/>
        <end position="1833"/>
    </location>
</feature>
<feature type="compositionally biased region" description="Polar residues" evidence="9">
    <location>
        <begin position="1969"/>
        <end position="1978"/>
    </location>
</feature>
<dbReference type="Pfam" id="PF09497">
    <property type="entry name" value="Med12"/>
    <property type="match status" value="1"/>
</dbReference>
<feature type="region of interest" description="Disordered" evidence="9">
    <location>
        <begin position="2031"/>
        <end position="2105"/>
    </location>
</feature>
<feature type="domain" description="Mediator complex subunit Med12" evidence="11">
    <location>
        <begin position="138"/>
        <end position="198"/>
    </location>
</feature>
<evidence type="ECO:0000313" key="13">
    <source>
        <dbReference type="Proteomes" id="UP001162480"/>
    </source>
</evidence>
<keyword evidence="7" id="KW-0539">Nucleus</keyword>
<evidence type="ECO:0000256" key="6">
    <source>
        <dbReference type="ARBA" id="ARBA00023163"/>
    </source>
</evidence>
<feature type="compositionally biased region" description="Low complexity" evidence="9">
    <location>
        <begin position="1866"/>
        <end position="1876"/>
    </location>
</feature>
<evidence type="ECO:0000313" key="12">
    <source>
        <dbReference type="EMBL" id="CAI9719422.1"/>
    </source>
</evidence>
<feature type="compositionally biased region" description="Polar residues" evidence="9">
    <location>
        <begin position="35"/>
        <end position="44"/>
    </location>
</feature>
<feature type="region of interest" description="Disordered" evidence="9">
    <location>
        <begin position="717"/>
        <end position="767"/>
    </location>
</feature>
<proteinExistence type="inferred from homology"/>
<evidence type="ECO:0000256" key="4">
    <source>
        <dbReference type="ARBA" id="ARBA00023015"/>
    </source>
</evidence>
<comment type="similarity">
    <text evidence="2">Belongs to the Mediator complex subunit 12 family.</text>
</comment>
<feature type="region of interest" description="Disordered" evidence="9">
    <location>
        <begin position="1944"/>
        <end position="1978"/>
    </location>
</feature>
<dbReference type="SMART" id="SM01281">
    <property type="entry name" value="Med12"/>
    <property type="match status" value="1"/>
</dbReference>
<name>A0AA36EZZ9_OCTVU</name>
<evidence type="ECO:0000256" key="8">
    <source>
        <dbReference type="SAM" id="Coils"/>
    </source>
</evidence>
<evidence type="ECO:0000256" key="3">
    <source>
        <dbReference type="ARBA" id="ARBA00022491"/>
    </source>
</evidence>
<evidence type="ECO:0000256" key="10">
    <source>
        <dbReference type="SAM" id="Phobius"/>
    </source>
</evidence>
<feature type="compositionally biased region" description="Basic and acidic residues" evidence="9">
    <location>
        <begin position="24"/>
        <end position="34"/>
    </location>
</feature>
<dbReference type="InterPro" id="IPR021990">
    <property type="entry name" value="Mediator_Med12_LCEWAV"/>
</dbReference>
<keyword evidence="8" id="KW-0175">Coiled coil</keyword>
<evidence type="ECO:0000256" key="7">
    <source>
        <dbReference type="ARBA" id="ARBA00023242"/>
    </source>
</evidence>
<keyword evidence="10" id="KW-0812">Transmembrane</keyword>
<keyword evidence="6" id="KW-0804">Transcription</keyword>
<dbReference type="PANTHER" id="PTHR46007:SF11">
    <property type="entry name" value="MEDIATOR OF RNA POLYMERASE II TRANSCRIPTION SUBUNIT 12"/>
    <property type="match status" value="1"/>
</dbReference>
<keyword evidence="13" id="KW-1185">Reference proteome</keyword>
<feature type="coiled-coil region" evidence="8">
    <location>
        <begin position="1652"/>
        <end position="1679"/>
    </location>
</feature>
<feature type="compositionally biased region" description="Polar residues" evidence="9">
    <location>
        <begin position="2076"/>
        <end position="2105"/>
    </location>
</feature>
<dbReference type="Pfam" id="PF12145">
    <property type="entry name" value="Med12-LCEWAV"/>
    <property type="match status" value="1"/>
</dbReference>
<evidence type="ECO:0000256" key="2">
    <source>
        <dbReference type="ARBA" id="ARBA00010289"/>
    </source>
</evidence>
<evidence type="ECO:0000256" key="9">
    <source>
        <dbReference type="SAM" id="MobiDB-lite"/>
    </source>
</evidence>
<feature type="region of interest" description="Disordered" evidence="9">
    <location>
        <begin position="21"/>
        <end position="67"/>
    </location>
</feature>
<accession>A0AA36EZZ9</accession>
<feature type="compositionally biased region" description="Basic and acidic residues" evidence="9">
    <location>
        <begin position="1801"/>
        <end position="1822"/>
    </location>
</feature>
<gene>
    <name evidence="12" type="ORF">OCTVUL_1B013812</name>
</gene>
<keyword evidence="5" id="KW-0010">Activator</keyword>
<feature type="region of interest" description="Disordered" evidence="9">
    <location>
        <begin position="1447"/>
        <end position="1473"/>
    </location>
</feature>
<evidence type="ECO:0000259" key="11">
    <source>
        <dbReference type="SMART" id="SM01281"/>
    </source>
</evidence>
<dbReference type="GO" id="GO:0045944">
    <property type="term" value="P:positive regulation of transcription by RNA polymerase II"/>
    <property type="evidence" value="ECO:0007669"/>
    <property type="project" value="TreeGrafter"/>
</dbReference>
<feature type="region of interest" description="Disordered" evidence="9">
    <location>
        <begin position="827"/>
        <end position="850"/>
    </location>
</feature>
<dbReference type="InterPro" id="IPR051647">
    <property type="entry name" value="Mediator_comp_sub12"/>
</dbReference>
<dbReference type="GO" id="GO:0003713">
    <property type="term" value="F:transcription coactivator activity"/>
    <property type="evidence" value="ECO:0007669"/>
    <property type="project" value="TreeGrafter"/>
</dbReference>
<reference evidence="12" key="1">
    <citation type="submission" date="2023-08" db="EMBL/GenBank/DDBJ databases">
        <authorList>
            <person name="Alioto T."/>
            <person name="Alioto T."/>
            <person name="Gomez Garrido J."/>
        </authorList>
    </citation>
    <scope>NUCLEOTIDE SEQUENCE</scope>
</reference>
<feature type="transmembrane region" description="Helical" evidence="10">
    <location>
        <begin position="2207"/>
        <end position="2236"/>
    </location>
</feature>
<evidence type="ECO:0000256" key="1">
    <source>
        <dbReference type="ARBA" id="ARBA00004123"/>
    </source>
</evidence>
<keyword evidence="10" id="KW-1133">Transmembrane helix</keyword>
<dbReference type="PANTHER" id="PTHR46007">
    <property type="entry name" value="MEDIATOR OF RNA POLYMERASE II TRANSCRIPTION SUBUNIT 12"/>
    <property type="match status" value="1"/>
</dbReference>
<organism evidence="12 13">
    <name type="scientific">Octopus vulgaris</name>
    <name type="common">Common octopus</name>
    <dbReference type="NCBI Taxonomy" id="6645"/>
    <lineage>
        <taxon>Eukaryota</taxon>
        <taxon>Metazoa</taxon>
        <taxon>Spiralia</taxon>
        <taxon>Lophotrochozoa</taxon>
        <taxon>Mollusca</taxon>
        <taxon>Cephalopoda</taxon>
        <taxon>Coleoidea</taxon>
        <taxon>Octopodiformes</taxon>
        <taxon>Octopoda</taxon>
        <taxon>Incirrata</taxon>
        <taxon>Octopodidae</taxon>
        <taxon>Octopus</taxon>
    </lineage>
</organism>